<feature type="region of interest" description="Disordered" evidence="1">
    <location>
        <begin position="1"/>
        <end position="73"/>
    </location>
</feature>
<reference evidence="2 3" key="1">
    <citation type="journal article" date="2024" name="G3 (Bethesda)">
        <title>Genome assembly of Hibiscus sabdariffa L. provides insights into metabolisms of medicinal natural products.</title>
        <authorList>
            <person name="Kim T."/>
        </authorList>
    </citation>
    <scope>NUCLEOTIDE SEQUENCE [LARGE SCALE GENOMIC DNA]</scope>
    <source>
        <strain evidence="2">TK-2024</strain>
        <tissue evidence="2">Old leaves</tissue>
    </source>
</reference>
<name>A0ABR2NF80_9ROSI</name>
<feature type="region of interest" description="Disordered" evidence="1">
    <location>
        <begin position="184"/>
        <end position="224"/>
    </location>
</feature>
<comment type="caution">
    <text evidence="2">The sequence shown here is derived from an EMBL/GenBank/DDBJ whole genome shotgun (WGS) entry which is preliminary data.</text>
</comment>
<proteinExistence type="predicted"/>
<sequence>MENPNDDLMAGDDEPRDGPRGRPPDMVVQIGFPTENVSDMEEDCTDNNPGFEEHGFRATSSYQSRSVTSPGKTTYASMVKKGSIGAGSEPFDNDFSPDKEYGVEKGLSTVGNRPVEEQTVRGQQEPGSKELYGPWMIATNRRRRPFTGFGSGRVAAETPGVVSGSRFAVLQEDSPLNVMEAGTEGANPTHVDPNVKDVESAGTSKGTKKVISRESNAKRHARPVGVSVGSDDEVAVVSLAPRSEMTVAPHKVAGSDGVHRAISIREGVIWGRVVFIQNFLLSTSDRIQVDINAIRSSSDQDNAMEEDGRESDSPRASRPSHSRTEAGVLDGAGRYSATINASVKDMVDEFGQWRWHLFEHLISTPIFLQIAAMKVPFGIRVPYQLREAVSATVCWRKPPPGWCKLNVDGSIGRATGMAVCGGVVRNEEGTWLIGLFRSVTLVDNRDSLLIVPSIIYYIAELLTRAWNLVWNIGDGSQARFWLDPWLGNGDPIVAYLGTGRYPATINASVKDMVDEFGQWRWHLFEHLIPTPIFLQIAAMKTPFGIRVPYQVCWGFNSNKWFSVRSDYEVREGSRHGPKEQIWRTINRRHLTLDCRCSVCGDEWEDMDHIFRRCPVACSVWDTLIRADKKGEIYSMDFKRWLFVNLSNSGGFCRDHVHWDILFGSLLWCLWKKRNEWIFGGPDRYGESVLQRGLLLFARVMLRCSCGRRFLLLCAGANPHRAGASSMWMVRLVVLPVWRLVVEWFVMRKGLG</sequence>
<organism evidence="2 3">
    <name type="scientific">Hibiscus sabdariffa</name>
    <name type="common">roselle</name>
    <dbReference type="NCBI Taxonomy" id="183260"/>
    <lineage>
        <taxon>Eukaryota</taxon>
        <taxon>Viridiplantae</taxon>
        <taxon>Streptophyta</taxon>
        <taxon>Embryophyta</taxon>
        <taxon>Tracheophyta</taxon>
        <taxon>Spermatophyta</taxon>
        <taxon>Magnoliopsida</taxon>
        <taxon>eudicotyledons</taxon>
        <taxon>Gunneridae</taxon>
        <taxon>Pentapetalae</taxon>
        <taxon>rosids</taxon>
        <taxon>malvids</taxon>
        <taxon>Malvales</taxon>
        <taxon>Malvaceae</taxon>
        <taxon>Malvoideae</taxon>
        <taxon>Hibiscus</taxon>
    </lineage>
</organism>
<evidence type="ECO:0008006" key="4">
    <source>
        <dbReference type="Google" id="ProtNLM"/>
    </source>
</evidence>
<keyword evidence="3" id="KW-1185">Reference proteome</keyword>
<dbReference type="Proteomes" id="UP001396334">
    <property type="component" value="Unassembled WGS sequence"/>
</dbReference>
<evidence type="ECO:0000313" key="2">
    <source>
        <dbReference type="EMBL" id="KAK8974746.1"/>
    </source>
</evidence>
<accession>A0ABR2NF80</accession>
<gene>
    <name evidence="2" type="ORF">V6N11_024388</name>
</gene>
<evidence type="ECO:0000256" key="1">
    <source>
        <dbReference type="SAM" id="MobiDB-lite"/>
    </source>
</evidence>
<dbReference type="EMBL" id="JBBPBN010000157">
    <property type="protein sequence ID" value="KAK8974746.1"/>
    <property type="molecule type" value="Genomic_DNA"/>
</dbReference>
<evidence type="ECO:0000313" key="3">
    <source>
        <dbReference type="Proteomes" id="UP001396334"/>
    </source>
</evidence>
<feature type="region of interest" description="Disordered" evidence="1">
    <location>
        <begin position="297"/>
        <end position="327"/>
    </location>
</feature>
<protein>
    <recommendedName>
        <fullName evidence="4">Reverse transcriptase zinc-binding domain-containing protein</fullName>
    </recommendedName>
</protein>
<feature type="compositionally biased region" description="Polar residues" evidence="1">
    <location>
        <begin position="58"/>
        <end position="73"/>
    </location>
</feature>